<dbReference type="EC" id="3.4.-.-" evidence="3"/>
<keyword evidence="1" id="KW-0732">Signal</keyword>
<organism evidence="3 4">
    <name type="scientific">Paludisphaera borealis</name>
    <dbReference type="NCBI Taxonomy" id="1387353"/>
    <lineage>
        <taxon>Bacteria</taxon>
        <taxon>Pseudomonadati</taxon>
        <taxon>Planctomycetota</taxon>
        <taxon>Planctomycetia</taxon>
        <taxon>Isosphaerales</taxon>
        <taxon>Isosphaeraceae</taxon>
        <taxon>Paludisphaera</taxon>
    </lineage>
</organism>
<dbReference type="InterPro" id="IPR028994">
    <property type="entry name" value="Integrin_alpha_N"/>
</dbReference>
<name>A0A1U7CLN1_9BACT</name>
<dbReference type="KEGG" id="pbor:BSF38_01301"/>
<feature type="domain" description="ASPIC/UnbV" evidence="2">
    <location>
        <begin position="887"/>
        <end position="953"/>
    </location>
</feature>
<reference evidence="4" key="1">
    <citation type="submission" date="2016-12" db="EMBL/GenBank/DDBJ databases">
        <title>Comparative genomics of four Isosphaeraceae planctomycetes: a common pool of plasmids and glycoside hydrolase genes.</title>
        <authorList>
            <person name="Ivanova A."/>
        </authorList>
    </citation>
    <scope>NUCLEOTIDE SEQUENCE [LARGE SCALE GENOMIC DNA]</scope>
    <source>
        <strain evidence="4">PX4</strain>
    </source>
</reference>
<dbReference type="PANTHER" id="PTHR16026:SF0">
    <property type="entry name" value="CARTILAGE ACIDIC PROTEIN 1"/>
    <property type="match status" value="1"/>
</dbReference>
<evidence type="ECO:0000313" key="3">
    <source>
        <dbReference type="EMBL" id="APW59842.1"/>
    </source>
</evidence>
<keyword evidence="3" id="KW-0645">Protease</keyword>
<dbReference type="SUPFAM" id="SSF48452">
    <property type="entry name" value="TPR-like"/>
    <property type="match status" value="2"/>
</dbReference>
<sequence length="966" mass="104012">MSHRLLVPVLVLVLLVLLAASGWLAVHAYRDRRFQDDLRLAREDLEAERYPSALERLDRLAQSRPTDGEVAYWLGVGSMQSGDLAAAIAAFGSVPENDPRAAQAALATGRAALDLGRYRIAEAALERAARASGQVGEEASRALGPLYAVTGRTDDYRRLLLHRIERLQDPTELLRTLGEIAGTSYPVDGVRQALDDAHRKSPDDDRVWLGLANLEIRAGRFDEADRWLSKCEQSAPADPLVRLARLHLSKAADRPLEAVQAAAQVPSDRLSTIEKHRLRAWLASKAGDRGAERTSLEAVLAIGPGDLAAIERLADIAAEDGQVERVSTLRRRKADLEAVRERRRVLFAEADPSAHAAELAAVSESLGDREEAKAWWRLAERKTREPSTQSAAAARIKALAVAPSEPSSEDRNRTVADWLGPIVAKVEARRPAPASAAVPVYRDEAAIRGLNFTFDNGRSDRRQLPETMSGGVGVLDFDGDGRLDVYTVQGGAFPPRPSQPFGDRLFHNRGDGKFEDATEAAGLAKFPGGYGHGVAVGDYDGDGRPDLFVTRWRSYALYRNKGDGTFEDATKASGLGGDRDWPTSAAFADLDGDGDLDLYVCHYLKWDENDPMDCPNPSKPGLSYCDPRLFPALPDHVFRNDGGRFVDVTEGSGIVDANGRGLGVVAADLDGDGKLDLFVANDTTPNYYFRNLGGFKFVDEAAESGLAAAAGGGYLAGMGIACGDLDDDGKIDLAVTNFYGESTSLYHNHGGGVFSDRSTAAGLAAPTRYMLGFGIAAFDADNDGRLDLAQANGHVNDYRPATPYAMPAQLFRGVGSGRLADVSDRSGASWSVPRLARGLAVGDLDSDGRPEVIILSENQPLACLRQADSTNHHIGFKLVGDTSNRDAVGAEVAITAGGRRQIGYRHGGGSYQSAGTPLLHFGLGTATVVDRAEIHWPSGRRQVIDKMAADHVYQIREGDPEPKQFP</sequence>
<dbReference type="Gene3D" id="1.25.40.10">
    <property type="entry name" value="Tetratricopeptide repeat domain"/>
    <property type="match status" value="1"/>
</dbReference>
<dbReference type="Proteomes" id="UP000186309">
    <property type="component" value="Chromosome"/>
</dbReference>
<dbReference type="InterPro" id="IPR011990">
    <property type="entry name" value="TPR-like_helical_dom_sf"/>
</dbReference>
<dbReference type="RefSeq" id="WP_076350638.1">
    <property type="nucleotide sequence ID" value="NZ_CP019082.1"/>
</dbReference>
<dbReference type="GO" id="GO:0008233">
    <property type="term" value="F:peptidase activity"/>
    <property type="evidence" value="ECO:0007669"/>
    <property type="project" value="UniProtKB-KW"/>
</dbReference>
<keyword evidence="3" id="KW-0378">Hydrolase</keyword>
<evidence type="ECO:0000256" key="1">
    <source>
        <dbReference type="ARBA" id="ARBA00022729"/>
    </source>
</evidence>
<dbReference type="STRING" id="1387353.BSF38_01301"/>
<protein>
    <submittedName>
        <fullName evidence="3">Beta-barrel assembly-enhancing protease</fullName>
        <ecNumber evidence="3">3.4.-.-</ecNumber>
    </submittedName>
</protein>
<dbReference type="InterPro" id="IPR011519">
    <property type="entry name" value="UnbV_ASPIC"/>
</dbReference>
<dbReference type="InterPro" id="IPR013517">
    <property type="entry name" value="FG-GAP"/>
</dbReference>
<evidence type="ECO:0000259" key="2">
    <source>
        <dbReference type="Pfam" id="PF07593"/>
    </source>
</evidence>
<dbReference type="SUPFAM" id="SSF69318">
    <property type="entry name" value="Integrin alpha N-terminal domain"/>
    <property type="match status" value="1"/>
</dbReference>
<dbReference type="AlphaFoldDB" id="A0A1U7CLN1"/>
<dbReference type="OrthoDB" id="5287961at2"/>
<dbReference type="Pfam" id="PF14559">
    <property type="entry name" value="TPR_19"/>
    <property type="match status" value="2"/>
</dbReference>
<dbReference type="InterPro" id="IPR027039">
    <property type="entry name" value="Crtac1"/>
</dbReference>
<accession>A0A1U7CLN1</accession>
<dbReference type="EMBL" id="CP019082">
    <property type="protein sequence ID" value="APW59842.1"/>
    <property type="molecule type" value="Genomic_DNA"/>
</dbReference>
<dbReference type="Pfam" id="PF07593">
    <property type="entry name" value="UnbV_ASPIC"/>
    <property type="match status" value="1"/>
</dbReference>
<evidence type="ECO:0000313" key="4">
    <source>
        <dbReference type="Proteomes" id="UP000186309"/>
    </source>
</evidence>
<dbReference type="GO" id="GO:0006508">
    <property type="term" value="P:proteolysis"/>
    <property type="evidence" value="ECO:0007669"/>
    <property type="project" value="UniProtKB-KW"/>
</dbReference>
<dbReference type="Pfam" id="PF13517">
    <property type="entry name" value="FG-GAP_3"/>
    <property type="match status" value="2"/>
</dbReference>
<proteinExistence type="predicted"/>
<keyword evidence="4" id="KW-1185">Reference proteome</keyword>
<gene>
    <name evidence="3" type="primary">bepA_5</name>
    <name evidence="3" type="ORF">BSF38_01301</name>
</gene>
<dbReference type="PANTHER" id="PTHR16026">
    <property type="entry name" value="CARTILAGE ACIDIC PROTEIN 1"/>
    <property type="match status" value="1"/>
</dbReference>
<dbReference type="Gene3D" id="2.130.10.130">
    <property type="entry name" value="Integrin alpha, N-terminal"/>
    <property type="match status" value="2"/>
</dbReference>